<keyword evidence="1" id="KW-0472">Membrane</keyword>
<proteinExistence type="predicted"/>
<evidence type="ECO:0000313" key="3">
    <source>
        <dbReference type="Proteomes" id="UP000186351"/>
    </source>
</evidence>
<protein>
    <submittedName>
        <fullName evidence="2">Uncharacterized protein</fullName>
    </submittedName>
</protein>
<evidence type="ECO:0000313" key="2">
    <source>
        <dbReference type="EMBL" id="ANU64441.1"/>
    </source>
</evidence>
<gene>
    <name evidence="2" type="ORF">A4V02_12400</name>
</gene>
<dbReference type="GeneID" id="65537675"/>
<dbReference type="EMBL" id="CP015402">
    <property type="protein sequence ID" value="ANU64441.1"/>
    <property type="molecule type" value="Genomic_DNA"/>
</dbReference>
<name>A0A1B1SC83_9BACT</name>
<dbReference type="KEGG" id="pary:A4V02_12400"/>
<dbReference type="STRING" id="1796646.A4V02_12400"/>
<dbReference type="Proteomes" id="UP000186351">
    <property type="component" value="Chromosome"/>
</dbReference>
<accession>A0A1B1SC83</accession>
<organism evidence="2 3">
    <name type="scientific">Muribaculum intestinale</name>
    <dbReference type="NCBI Taxonomy" id="1796646"/>
    <lineage>
        <taxon>Bacteria</taxon>
        <taxon>Pseudomonadati</taxon>
        <taxon>Bacteroidota</taxon>
        <taxon>Bacteroidia</taxon>
        <taxon>Bacteroidales</taxon>
        <taxon>Muribaculaceae</taxon>
        <taxon>Muribaculum</taxon>
    </lineage>
</organism>
<keyword evidence="3" id="KW-1185">Reference proteome</keyword>
<keyword evidence="1" id="KW-1133">Transmembrane helix</keyword>
<dbReference type="RefSeq" id="WP_068961720.1">
    <property type="nucleotide sequence ID" value="NZ_CAJTAP010000021.1"/>
</dbReference>
<keyword evidence="1" id="KW-0812">Transmembrane</keyword>
<evidence type="ECO:0000256" key="1">
    <source>
        <dbReference type="SAM" id="Phobius"/>
    </source>
</evidence>
<reference evidence="3" key="1">
    <citation type="submission" date="2016-04" db="EMBL/GenBank/DDBJ databases">
        <title>Complete Genome Sequences of Twelve Strains of a Stable Defined Moderately Diverse Mouse Microbiota 2 (sDMDMm2).</title>
        <authorList>
            <person name="Uchimura Y."/>
            <person name="Wyss M."/>
            <person name="Brugiroux S."/>
            <person name="Limenitakis J.P."/>
            <person name="Stecher B."/>
            <person name="McCoy K.D."/>
            <person name="Macpherson A.J."/>
        </authorList>
    </citation>
    <scope>NUCLEOTIDE SEQUENCE [LARGE SCALE GENOMIC DNA]</scope>
    <source>
        <strain evidence="3">YL27</strain>
    </source>
</reference>
<accession>A0A1Z2XG96</accession>
<feature type="transmembrane region" description="Helical" evidence="1">
    <location>
        <begin position="62"/>
        <end position="81"/>
    </location>
</feature>
<dbReference type="AlphaFoldDB" id="A0A1B1SC83"/>
<sequence>MKNDYNKISEGSSSEILQTTSNHTDGVNTQSSEKIINSDTTKESAVGMNKKIYTTTILKSKWLIISFVVVIISGASVWYIINKSLTEKEYQQNLKEFVLESGKASMALAYICEDLRSIWHDYIFEDKEYFINSSGTFTRYCYDGDEYCSNFSEAVNRKIRWNEKNLPSTIFESYEKAKRLYKEMTPPISRYKDIHVYIKQMFKAMERLHELSHNPTGNLSTYSSECNSAVTEYTSALSDLTNESNIDFSEINSNTSEDDDEFSD</sequence>